<dbReference type="Proteomes" id="UP001163046">
    <property type="component" value="Unassembled WGS sequence"/>
</dbReference>
<dbReference type="SUPFAM" id="SSF81321">
    <property type="entry name" value="Family A G protein-coupled receptor-like"/>
    <property type="match status" value="1"/>
</dbReference>
<dbReference type="EMBL" id="MU827778">
    <property type="protein sequence ID" value="KAJ7340393.1"/>
    <property type="molecule type" value="Genomic_DNA"/>
</dbReference>
<dbReference type="PANTHER" id="PTHR45698">
    <property type="entry name" value="TRACE AMINE-ASSOCIATED RECEPTOR 19N-RELATED"/>
    <property type="match status" value="1"/>
</dbReference>
<keyword evidence="2 5" id="KW-0812">Transmembrane</keyword>
<dbReference type="Pfam" id="PF00001">
    <property type="entry name" value="7tm_1"/>
    <property type="match status" value="1"/>
</dbReference>
<comment type="caution">
    <text evidence="8">The sequence shown here is derived from an EMBL/GenBank/DDBJ whole genome shotgun (WGS) entry which is preliminary data.</text>
</comment>
<evidence type="ECO:0000313" key="8">
    <source>
        <dbReference type="EMBL" id="KAJ7340393.1"/>
    </source>
</evidence>
<feature type="transmembrane region" description="Helical" evidence="6">
    <location>
        <begin position="88"/>
        <end position="105"/>
    </location>
</feature>
<dbReference type="AlphaFoldDB" id="A0A9W9YI34"/>
<evidence type="ECO:0000259" key="7">
    <source>
        <dbReference type="PROSITE" id="PS50262"/>
    </source>
</evidence>
<dbReference type="PROSITE" id="PS00237">
    <property type="entry name" value="G_PROTEIN_RECEP_F1_1"/>
    <property type="match status" value="1"/>
</dbReference>
<evidence type="ECO:0000256" key="6">
    <source>
        <dbReference type="SAM" id="Phobius"/>
    </source>
</evidence>
<dbReference type="GO" id="GO:0004930">
    <property type="term" value="F:G protein-coupled receptor activity"/>
    <property type="evidence" value="ECO:0007669"/>
    <property type="project" value="UniProtKB-KW"/>
</dbReference>
<keyword evidence="3 6" id="KW-1133">Transmembrane helix</keyword>
<feature type="transmembrane region" description="Helical" evidence="6">
    <location>
        <begin position="168"/>
        <end position="192"/>
    </location>
</feature>
<dbReference type="PROSITE" id="PS50262">
    <property type="entry name" value="G_PROTEIN_RECEP_F1_2"/>
    <property type="match status" value="1"/>
</dbReference>
<proteinExistence type="inferred from homology"/>
<name>A0A9W9YI34_9CNID</name>
<comment type="similarity">
    <text evidence="5">Belongs to the G-protein coupled receptor 1 family.</text>
</comment>
<keyword evidence="9" id="KW-1185">Reference proteome</keyword>
<dbReference type="InterPro" id="IPR000276">
    <property type="entry name" value="GPCR_Rhodpsn"/>
</dbReference>
<evidence type="ECO:0000256" key="1">
    <source>
        <dbReference type="ARBA" id="ARBA00004370"/>
    </source>
</evidence>
<feature type="domain" description="G-protein coupled receptors family 1 profile" evidence="7">
    <location>
        <begin position="22"/>
        <end position="277"/>
    </location>
</feature>
<keyword evidence="5" id="KW-0675">Receptor</keyword>
<dbReference type="CDD" id="cd00637">
    <property type="entry name" value="7tm_classA_rhodopsin-like"/>
    <property type="match status" value="1"/>
</dbReference>
<organism evidence="8 9">
    <name type="scientific">Desmophyllum pertusum</name>
    <dbReference type="NCBI Taxonomy" id="174260"/>
    <lineage>
        <taxon>Eukaryota</taxon>
        <taxon>Metazoa</taxon>
        <taxon>Cnidaria</taxon>
        <taxon>Anthozoa</taxon>
        <taxon>Hexacorallia</taxon>
        <taxon>Scleractinia</taxon>
        <taxon>Caryophylliina</taxon>
        <taxon>Caryophylliidae</taxon>
        <taxon>Desmophyllum</taxon>
    </lineage>
</organism>
<keyword evidence="4 6" id="KW-0472">Membrane</keyword>
<dbReference type="FunFam" id="1.20.1070.10:FF:000368">
    <property type="entry name" value="Predicted protein"/>
    <property type="match status" value="1"/>
</dbReference>
<sequence>MKSSDLGLTVAFSVVVLVNLLGNALVCLVVLRFRGMRAPINFLLVNLAVSDMMVAIFIIPDYIINWAFEHPSGNTGDYMCMFITGGNFVWVGMASSTFSLVVVAVERYFAVVHPLGERWRLTNRRLIPVIVVGWLYAIFFNLPLFFVVRHKDRVPHCVERWANHTQLAEVYTVSCFFIFGAIPMGAIAFLYLRVLCNLWRSGVRATLLSDQARIRAIRKVTQMAVVVSIAYAICRLPNLVLYMLSRFEPNLYDYESVTYITSVVLVGVNSAMNPFIYALHSTNFRQHIRGALCCRGYRPADYLRIR</sequence>
<dbReference type="PANTHER" id="PTHR45698:SF1">
    <property type="entry name" value="TRACE AMINE-ASSOCIATED RECEPTOR 13C-LIKE"/>
    <property type="match status" value="1"/>
</dbReference>
<evidence type="ECO:0000256" key="2">
    <source>
        <dbReference type="ARBA" id="ARBA00022692"/>
    </source>
</evidence>
<evidence type="ECO:0000256" key="4">
    <source>
        <dbReference type="ARBA" id="ARBA00023136"/>
    </source>
</evidence>
<accession>A0A9W9YI34</accession>
<dbReference type="Gene3D" id="1.20.1070.10">
    <property type="entry name" value="Rhodopsin 7-helix transmembrane proteins"/>
    <property type="match status" value="1"/>
</dbReference>
<protein>
    <recommendedName>
        <fullName evidence="7">G-protein coupled receptors family 1 profile domain-containing protein</fullName>
    </recommendedName>
</protein>
<keyword evidence="5" id="KW-0807">Transducer</keyword>
<comment type="subcellular location">
    <subcellularLocation>
        <location evidence="1">Membrane</location>
    </subcellularLocation>
</comment>
<evidence type="ECO:0000313" key="9">
    <source>
        <dbReference type="Proteomes" id="UP001163046"/>
    </source>
</evidence>
<feature type="transmembrane region" description="Helical" evidence="6">
    <location>
        <begin position="256"/>
        <end position="279"/>
    </location>
</feature>
<dbReference type="OrthoDB" id="2132067at2759"/>
<keyword evidence="5" id="KW-0297">G-protein coupled receptor</keyword>
<dbReference type="GO" id="GO:0016020">
    <property type="term" value="C:membrane"/>
    <property type="evidence" value="ECO:0007669"/>
    <property type="project" value="UniProtKB-SubCell"/>
</dbReference>
<feature type="transmembrane region" description="Helical" evidence="6">
    <location>
        <begin position="43"/>
        <end position="68"/>
    </location>
</feature>
<feature type="transmembrane region" description="Helical" evidence="6">
    <location>
        <begin position="223"/>
        <end position="244"/>
    </location>
</feature>
<reference evidence="8" key="1">
    <citation type="submission" date="2023-01" db="EMBL/GenBank/DDBJ databases">
        <title>Genome assembly of the deep-sea coral Lophelia pertusa.</title>
        <authorList>
            <person name="Herrera S."/>
            <person name="Cordes E."/>
        </authorList>
    </citation>
    <scope>NUCLEOTIDE SEQUENCE</scope>
    <source>
        <strain evidence="8">USNM1676648</strain>
        <tissue evidence="8">Polyp</tissue>
    </source>
</reference>
<dbReference type="InterPro" id="IPR017452">
    <property type="entry name" value="GPCR_Rhodpsn_7TM"/>
</dbReference>
<evidence type="ECO:0000256" key="3">
    <source>
        <dbReference type="ARBA" id="ARBA00022989"/>
    </source>
</evidence>
<evidence type="ECO:0000256" key="5">
    <source>
        <dbReference type="RuleBase" id="RU000688"/>
    </source>
</evidence>
<feature type="transmembrane region" description="Helical" evidence="6">
    <location>
        <begin position="6"/>
        <end position="31"/>
    </location>
</feature>
<gene>
    <name evidence="8" type="ORF">OS493_003137</name>
</gene>
<dbReference type="PRINTS" id="PR00237">
    <property type="entry name" value="GPCRRHODOPSN"/>
</dbReference>
<feature type="transmembrane region" description="Helical" evidence="6">
    <location>
        <begin position="126"/>
        <end position="148"/>
    </location>
</feature>